<feature type="transmembrane region" description="Helical" evidence="8">
    <location>
        <begin position="435"/>
        <end position="454"/>
    </location>
</feature>
<accession>A0A0S7BJ33</accession>
<feature type="transmembrane region" description="Helical" evidence="8">
    <location>
        <begin position="257"/>
        <end position="281"/>
    </location>
</feature>
<name>A0A0S7BJ33_9CHLR</name>
<evidence type="ECO:0000256" key="2">
    <source>
        <dbReference type="ARBA" id="ARBA00022475"/>
    </source>
</evidence>
<feature type="transmembrane region" description="Helical" evidence="8">
    <location>
        <begin position="6"/>
        <end position="23"/>
    </location>
</feature>
<evidence type="ECO:0000256" key="5">
    <source>
        <dbReference type="ARBA" id="ARBA00022692"/>
    </source>
</evidence>
<evidence type="ECO:0000256" key="8">
    <source>
        <dbReference type="SAM" id="Phobius"/>
    </source>
</evidence>
<keyword evidence="3" id="KW-0328">Glycosyltransferase</keyword>
<dbReference type="GO" id="GO:0016763">
    <property type="term" value="F:pentosyltransferase activity"/>
    <property type="evidence" value="ECO:0007669"/>
    <property type="project" value="TreeGrafter"/>
</dbReference>
<dbReference type="RefSeq" id="WP_075073111.1">
    <property type="nucleotide sequence ID" value="NZ_DF967972.1"/>
</dbReference>
<feature type="transmembrane region" description="Helical" evidence="8">
    <location>
        <begin position="183"/>
        <end position="204"/>
    </location>
</feature>
<dbReference type="Proteomes" id="UP000055060">
    <property type="component" value="Unassembled WGS sequence"/>
</dbReference>
<keyword evidence="7 8" id="KW-0472">Membrane</keyword>
<evidence type="ECO:0000256" key="6">
    <source>
        <dbReference type="ARBA" id="ARBA00022989"/>
    </source>
</evidence>
<dbReference type="PANTHER" id="PTHR33908">
    <property type="entry name" value="MANNOSYLTRANSFERASE YKCB-RELATED"/>
    <property type="match status" value="1"/>
</dbReference>
<proteinExistence type="predicted"/>
<evidence type="ECO:0000256" key="1">
    <source>
        <dbReference type="ARBA" id="ARBA00004651"/>
    </source>
</evidence>
<feature type="transmembrane region" description="Helical" evidence="8">
    <location>
        <begin position="287"/>
        <end position="306"/>
    </location>
</feature>
<keyword evidence="4" id="KW-0808">Transferase</keyword>
<protein>
    <recommendedName>
        <fullName evidence="11">4-amino-4-deoxy-L-arabinose transferase</fullName>
    </recommendedName>
</protein>
<comment type="subcellular location">
    <subcellularLocation>
        <location evidence="1">Cell membrane</location>
        <topology evidence="1">Multi-pass membrane protein</topology>
    </subcellularLocation>
</comment>
<dbReference type="InterPro" id="IPR050297">
    <property type="entry name" value="LipidA_mod_glycosyltrf_83"/>
</dbReference>
<gene>
    <name evidence="9" type="ORF">LARV_01552</name>
</gene>
<evidence type="ECO:0000313" key="10">
    <source>
        <dbReference type="Proteomes" id="UP000055060"/>
    </source>
</evidence>
<feature type="transmembrane region" description="Helical" evidence="8">
    <location>
        <begin position="461"/>
        <end position="479"/>
    </location>
</feature>
<keyword evidence="5 8" id="KW-0812">Transmembrane</keyword>
<dbReference type="STRING" id="360412.LARV_01552"/>
<evidence type="ECO:0000256" key="3">
    <source>
        <dbReference type="ARBA" id="ARBA00022676"/>
    </source>
</evidence>
<feature type="transmembrane region" description="Helical" evidence="8">
    <location>
        <begin position="98"/>
        <end position="123"/>
    </location>
</feature>
<evidence type="ECO:0000256" key="4">
    <source>
        <dbReference type="ARBA" id="ARBA00022679"/>
    </source>
</evidence>
<dbReference type="GO" id="GO:0005886">
    <property type="term" value="C:plasma membrane"/>
    <property type="evidence" value="ECO:0007669"/>
    <property type="project" value="UniProtKB-SubCell"/>
</dbReference>
<dbReference type="EMBL" id="DF967972">
    <property type="protein sequence ID" value="GAP13797.1"/>
    <property type="molecule type" value="Genomic_DNA"/>
</dbReference>
<dbReference type="GO" id="GO:0009103">
    <property type="term" value="P:lipopolysaccharide biosynthetic process"/>
    <property type="evidence" value="ECO:0007669"/>
    <property type="project" value="UniProtKB-ARBA"/>
</dbReference>
<sequence length="673" mass="73357">MILAFLPPSVLLLIWLAIPGKTGRTGQRRAFFYAAAIWGTWLALASELLGAFHQLRFTGLLIVWLLPLALLLGLPGLRHSIWRGKDRVLMGIRSVRDWTAFEKCLLGGLILEALLLLAIAWMAPPNTNDAMQYHLARVMHWLQDGSLAHYPAAIDRQLWQPPWAELAILNLMGLSGSDRWANLVQWSAFLGCWVGVSGLATSLGAGRKGQLLAAWTCALLPMGILQATGAQNDLVAAFWLLGVLMVVVKAHQGCREIVANGFAGLGWPEWGILGLTVGLGLLTKGTFALFVLPALVWVLVSALRAIRARSGGRSGGKAWLRLSGVILLGAACVVLLNGSHWARNWQSYGSPFGPQVSQNSLKNQPLGAAALYSNTLRNAAQQLAMPVGKINVLIQAAVQKLHAWVGLDVNEPGFTHTPGDNAGFMVKYSNKNEELAGSPLDFGLIFLALGFAVFARKKNALAIFFGAVLVAAFLLYSFFFNWQTWGNRLFLPLYVAGTVLVGGWLERWHWAGRGLAAIVLLAVALPALFLNTSRPVLAWQKAPQTPFSVFTASRGYLQFVNSPEQYNAWISLSEELKQRAPQCAQVGYWLGPGQAEYALWTLLSPTAKERRLEFIDLAAPRSAGVGGIAYPAGEFDPCAIISTRFDYNQDIPGYFLAAGHSGSQLYLRNDLKQ</sequence>
<feature type="transmembrane region" description="Helical" evidence="8">
    <location>
        <begin position="211"/>
        <end position="228"/>
    </location>
</feature>
<feature type="transmembrane region" description="Helical" evidence="8">
    <location>
        <begin position="318"/>
        <end position="336"/>
    </location>
</feature>
<dbReference type="AlphaFoldDB" id="A0A0S7BJ33"/>
<evidence type="ECO:0000313" key="9">
    <source>
        <dbReference type="EMBL" id="GAP13797.1"/>
    </source>
</evidence>
<feature type="transmembrane region" description="Helical" evidence="8">
    <location>
        <begin position="57"/>
        <end position="77"/>
    </location>
</feature>
<feature type="transmembrane region" description="Helical" evidence="8">
    <location>
        <begin position="234"/>
        <end position="250"/>
    </location>
</feature>
<evidence type="ECO:0000256" key="7">
    <source>
        <dbReference type="ARBA" id="ARBA00023136"/>
    </source>
</evidence>
<dbReference type="PANTHER" id="PTHR33908:SF11">
    <property type="entry name" value="MEMBRANE PROTEIN"/>
    <property type="match status" value="1"/>
</dbReference>
<feature type="transmembrane region" description="Helical" evidence="8">
    <location>
        <begin position="30"/>
        <end position="51"/>
    </location>
</feature>
<feature type="transmembrane region" description="Helical" evidence="8">
    <location>
        <begin position="512"/>
        <end position="530"/>
    </location>
</feature>
<dbReference type="OrthoDB" id="156797at2"/>
<keyword evidence="10" id="KW-1185">Reference proteome</keyword>
<keyword evidence="2" id="KW-1003">Cell membrane</keyword>
<reference evidence="9" key="1">
    <citation type="submission" date="2015-07" db="EMBL/GenBank/DDBJ databases">
        <title>Draft Genome Sequences of Anaerolinea thermolimosa IMO-1, Bellilinea caldifistulae GOMI-1, Leptolinea tardivitalis YMTK-2, Levilinea saccharolytica KIBI-1,Longilinea arvoryzae KOME-1, Previously Described as Members of the Anaerolineaceae (Chloroflexi).</title>
        <authorList>
            <person name="Sekiguchi Y."/>
            <person name="Ohashi A."/>
            <person name="Matsuura N."/>
            <person name="Tourlousse M.D."/>
        </authorList>
    </citation>
    <scope>NUCLEOTIDE SEQUENCE [LARGE SCALE GENOMIC DNA]</scope>
    <source>
        <strain evidence="9">KOME-1</strain>
    </source>
</reference>
<keyword evidence="6 8" id="KW-1133">Transmembrane helix</keyword>
<evidence type="ECO:0008006" key="11">
    <source>
        <dbReference type="Google" id="ProtNLM"/>
    </source>
</evidence>
<organism evidence="9">
    <name type="scientific">Longilinea arvoryzae</name>
    <dbReference type="NCBI Taxonomy" id="360412"/>
    <lineage>
        <taxon>Bacteria</taxon>
        <taxon>Bacillati</taxon>
        <taxon>Chloroflexota</taxon>
        <taxon>Anaerolineae</taxon>
        <taxon>Anaerolineales</taxon>
        <taxon>Anaerolineaceae</taxon>
        <taxon>Longilinea</taxon>
    </lineage>
</organism>